<dbReference type="RefSeq" id="WP_377286962.1">
    <property type="nucleotide sequence ID" value="NZ_JBHSBM010000013.1"/>
</dbReference>
<proteinExistence type="inferred from homology"/>
<dbReference type="SUPFAM" id="SSF56784">
    <property type="entry name" value="HAD-like"/>
    <property type="match status" value="1"/>
</dbReference>
<dbReference type="InterPro" id="IPR050582">
    <property type="entry name" value="HAD-like_SerB"/>
</dbReference>
<dbReference type="PANTHER" id="PTHR43344:SF15">
    <property type="entry name" value="PHOSPHOSERINE PHOSPHATASE SERB1"/>
    <property type="match status" value="1"/>
</dbReference>
<dbReference type="Pfam" id="PF12710">
    <property type="entry name" value="HAD"/>
    <property type="match status" value="1"/>
</dbReference>
<evidence type="ECO:0000313" key="3">
    <source>
        <dbReference type="EMBL" id="MFC4058657.1"/>
    </source>
</evidence>
<dbReference type="Gene3D" id="1.20.1440.100">
    <property type="entry name" value="SG protein - dephosphorylation function"/>
    <property type="match status" value="1"/>
</dbReference>
<keyword evidence="2" id="KW-0812">Transmembrane</keyword>
<dbReference type="GO" id="GO:0016787">
    <property type="term" value="F:hydrolase activity"/>
    <property type="evidence" value="ECO:0007669"/>
    <property type="project" value="UniProtKB-KW"/>
</dbReference>
<dbReference type="Gene3D" id="3.40.50.1000">
    <property type="entry name" value="HAD superfamily/HAD-like"/>
    <property type="match status" value="1"/>
</dbReference>
<dbReference type="InterPro" id="IPR036412">
    <property type="entry name" value="HAD-like_sf"/>
</dbReference>
<evidence type="ECO:0000313" key="4">
    <source>
        <dbReference type="Proteomes" id="UP001595850"/>
    </source>
</evidence>
<evidence type="ECO:0000256" key="1">
    <source>
        <dbReference type="ARBA" id="ARBA00009184"/>
    </source>
</evidence>
<dbReference type="PANTHER" id="PTHR43344">
    <property type="entry name" value="PHOSPHOSERINE PHOSPHATASE"/>
    <property type="match status" value="1"/>
</dbReference>
<evidence type="ECO:0000256" key="2">
    <source>
        <dbReference type="SAM" id="Phobius"/>
    </source>
</evidence>
<comment type="caution">
    <text evidence="3">The sequence shown here is derived from an EMBL/GenBank/DDBJ whole genome shotgun (WGS) entry which is preliminary data.</text>
</comment>
<comment type="similarity">
    <text evidence="1">Belongs to the HAD-like hydrolase superfamily. SerB family.</text>
</comment>
<dbReference type="InterPro" id="IPR023214">
    <property type="entry name" value="HAD_sf"/>
</dbReference>
<keyword evidence="2" id="KW-1133">Transmembrane helix</keyword>
<accession>A0ABV8I366</accession>
<dbReference type="NCBIfam" id="TIGR01488">
    <property type="entry name" value="HAD-SF-IB"/>
    <property type="match status" value="1"/>
</dbReference>
<sequence length="288" mass="31005">MKRLIRRRSAAERAGEVAAAAAVALPMAEPDPTAAAFFDVDNTMMRGASIYHFARGLASRGLFTTRDLLRFALGQAVFRVRGDENPEHIAEARETALAFVAGSRVEDIVRLGEEIYDESMADRIWPGTRALAQSHLDAGQRVWLVTATPIELARVIAQRLGLTGALGTVSETVDGVYTGRLVGDLLHGPAKAEAVRALARREGLDLDRCFAYSDSANDLPLLSLVGQPVAINPDSELRDHARENKWEIKDFRTGRKATMVGLPIAAGAGAVAGGVAAAIALRRHYRSV</sequence>
<keyword evidence="2" id="KW-0472">Membrane</keyword>
<dbReference type="InterPro" id="IPR006385">
    <property type="entry name" value="HAD_hydro_SerB1"/>
</dbReference>
<dbReference type="EMBL" id="JBHSBM010000013">
    <property type="protein sequence ID" value="MFC4058657.1"/>
    <property type="molecule type" value="Genomic_DNA"/>
</dbReference>
<organism evidence="3 4">
    <name type="scientific">Planomonospora corallina</name>
    <dbReference type="NCBI Taxonomy" id="1806052"/>
    <lineage>
        <taxon>Bacteria</taxon>
        <taxon>Bacillati</taxon>
        <taxon>Actinomycetota</taxon>
        <taxon>Actinomycetes</taxon>
        <taxon>Streptosporangiales</taxon>
        <taxon>Streptosporangiaceae</taxon>
        <taxon>Planomonospora</taxon>
    </lineage>
</organism>
<keyword evidence="3" id="KW-0378">Hydrolase</keyword>
<keyword evidence="4" id="KW-1185">Reference proteome</keyword>
<name>A0ABV8I366_9ACTN</name>
<protein>
    <submittedName>
        <fullName evidence="3">HAD family hydrolase</fullName>
    </submittedName>
</protein>
<gene>
    <name evidence="3" type="ORF">ACFOWE_10150</name>
</gene>
<dbReference type="Proteomes" id="UP001595850">
    <property type="component" value="Unassembled WGS sequence"/>
</dbReference>
<reference evidence="4" key="1">
    <citation type="journal article" date="2019" name="Int. J. Syst. Evol. Microbiol.">
        <title>The Global Catalogue of Microorganisms (GCM) 10K type strain sequencing project: providing services to taxonomists for standard genome sequencing and annotation.</title>
        <authorList>
            <consortium name="The Broad Institute Genomics Platform"/>
            <consortium name="The Broad Institute Genome Sequencing Center for Infectious Disease"/>
            <person name="Wu L."/>
            <person name="Ma J."/>
        </authorList>
    </citation>
    <scope>NUCLEOTIDE SEQUENCE [LARGE SCALE GENOMIC DNA]</scope>
    <source>
        <strain evidence="4">TBRC 4489</strain>
    </source>
</reference>
<feature type="transmembrane region" description="Helical" evidence="2">
    <location>
        <begin position="260"/>
        <end position="281"/>
    </location>
</feature>
<dbReference type="CDD" id="cd02612">
    <property type="entry name" value="HAD_PGPPase"/>
    <property type="match status" value="1"/>
</dbReference>
<dbReference type="NCBIfam" id="TIGR01490">
    <property type="entry name" value="HAD-SF-IB-hyp1"/>
    <property type="match status" value="1"/>
</dbReference>